<protein>
    <submittedName>
        <fullName evidence="2">DUF2878 domain-containing protein</fullName>
    </submittedName>
</protein>
<organism evidence="2 3">
    <name type="scientific">Vreelandella sedimenti</name>
    <dbReference type="NCBI Taxonomy" id="2729618"/>
    <lineage>
        <taxon>Bacteria</taxon>
        <taxon>Pseudomonadati</taxon>
        <taxon>Pseudomonadota</taxon>
        <taxon>Gammaproteobacteria</taxon>
        <taxon>Oceanospirillales</taxon>
        <taxon>Halomonadaceae</taxon>
        <taxon>Vreelandella</taxon>
    </lineage>
</organism>
<reference evidence="2 3" key="1">
    <citation type="submission" date="2020-07" db="EMBL/GenBank/DDBJ databases">
        <title>Halomonas sp. QX-2 draft genome sequence.</title>
        <authorList>
            <person name="Qiu X."/>
        </authorList>
    </citation>
    <scope>NUCLEOTIDE SEQUENCE [LARGE SCALE GENOMIC DNA]</scope>
    <source>
        <strain evidence="2 3">QX-2</strain>
    </source>
</reference>
<sequence length="169" mass="18917">MASRKWQALVLNALRFEAGWLLCVLGGSWVAVLAGGSLLAWHLWRCAWPGEWRFIAEFALLGLVIDGGLQLLGGFDFNDQTLVLGLLPLWLWMLWPLFATLVFHSLAWLWRYPLLAALCGAISGPLSYYGGALLAEVTLAAWLLPVQALIWAMLCVGISYFKPMRQREQ</sequence>
<dbReference type="AlphaFoldDB" id="A0A7Z0N4F2"/>
<feature type="transmembrane region" description="Helical" evidence="1">
    <location>
        <begin position="81"/>
        <end position="103"/>
    </location>
</feature>
<dbReference type="Pfam" id="PF11086">
    <property type="entry name" value="DUF2878"/>
    <property type="match status" value="1"/>
</dbReference>
<dbReference type="RefSeq" id="WP_180090452.1">
    <property type="nucleotide sequence ID" value="NZ_CAXAZJ010000008.1"/>
</dbReference>
<evidence type="ECO:0000313" key="2">
    <source>
        <dbReference type="EMBL" id="NYT71429.1"/>
    </source>
</evidence>
<keyword evidence="1" id="KW-0472">Membrane</keyword>
<dbReference type="Proteomes" id="UP000520876">
    <property type="component" value="Unassembled WGS sequence"/>
</dbReference>
<comment type="caution">
    <text evidence="2">The sequence shown here is derived from an EMBL/GenBank/DDBJ whole genome shotgun (WGS) entry which is preliminary data.</text>
</comment>
<evidence type="ECO:0000313" key="3">
    <source>
        <dbReference type="Proteomes" id="UP000520876"/>
    </source>
</evidence>
<proteinExistence type="predicted"/>
<evidence type="ECO:0000256" key="1">
    <source>
        <dbReference type="SAM" id="Phobius"/>
    </source>
</evidence>
<feature type="transmembrane region" description="Helical" evidence="1">
    <location>
        <begin position="141"/>
        <end position="161"/>
    </location>
</feature>
<keyword evidence="1" id="KW-1133">Transmembrane helix</keyword>
<feature type="transmembrane region" description="Helical" evidence="1">
    <location>
        <begin position="54"/>
        <end position="75"/>
    </location>
</feature>
<name>A0A7Z0N4F2_9GAMM</name>
<feature type="transmembrane region" description="Helical" evidence="1">
    <location>
        <begin position="18"/>
        <end position="42"/>
    </location>
</feature>
<keyword evidence="1" id="KW-0812">Transmembrane</keyword>
<dbReference type="EMBL" id="JACCGK010000002">
    <property type="protein sequence ID" value="NYT71429.1"/>
    <property type="molecule type" value="Genomic_DNA"/>
</dbReference>
<keyword evidence="3" id="KW-1185">Reference proteome</keyword>
<dbReference type="InterPro" id="IPR021306">
    <property type="entry name" value="DUF2878"/>
</dbReference>
<gene>
    <name evidence="2" type="ORF">HZU72_03195</name>
</gene>
<accession>A0A7Z0N4F2</accession>